<protein>
    <submittedName>
        <fullName evidence="14">Small-conductance mechanosensitive channel</fullName>
    </submittedName>
</protein>
<dbReference type="RefSeq" id="WP_177177852.1">
    <property type="nucleotide sequence ID" value="NZ_FNPF01000005.1"/>
</dbReference>
<feature type="transmembrane region" description="Helical" evidence="8">
    <location>
        <begin position="582"/>
        <end position="606"/>
    </location>
</feature>
<keyword evidence="5 8" id="KW-1133">Transmembrane helix</keyword>
<keyword evidence="9" id="KW-0732">Signal</keyword>
<dbReference type="InterPro" id="IPR010920">
    <property type="entry name" value="LSM_dom_sf"/>
</dbReference>
<evidence type="ECO:0000256" key="1">
    <source>
        <dbReference type="ARBA" id="ARBA00004651"/>
    </source>
</evidence>
<feature type="transmembrane region" description="Helical" evidence="8">
    <location>
        <begin position="161"/>
        <end position="179"/>
    </location>
</feature>
<keyword evidence="3" id="KW-1003">Cell membrane</keyword>
<feature type="domain" description="Mechanosensitive ion channel transmembrane helices 2/3" evidence="12">
    <location>
        <begin position="593"/>
        <end position="631"/>
    </location>
</feature>
<organism evidence="14 15">
    <name type="scientific">Citreimonas salinaria</name>
    <dbReference type="NCBI Taxonomy" id="321339"/>
    <lineage>
        <taxon>Bacteria</taxon>
        <taxon>Pseudomonadati</taxon>
        <taxon>Pseudomonadota</taxon>
        <taxon>Alphaproteobacteria</taxon>
        <taxon>Rhodobacterales</taxon>
        <taxon>Roseobacteraceae</taxon>
        <taxon>Citreimonas</taxon>
    </lineage>
</organism>
<evidence type="ECO:0000313" key="15">
    <source>
        <dbReference type="Proteomes" id="UP000199286"/>
    </source>
</evidence>
<dbReference type="PANTHER" id="PTHR30460">
    <property type="entry name" value="MODERATE CONDUCTANCE MECHANOSENSITIVE CHANNEL YBIO"/>
    <property type="match status" value="1"/>
</dbReference>
<feature type="region of interest" description="Disordered" evidence="7">
    <location>
        <begin position="387"/>
        <end position="411"/>
    </location>
</feature>
<dbReference type="Gene3D" id="3.30.70.100">
    <property type="match status" value="1"/>
</dbReference>
<feature type="domain" description="Moderate conductance mechanosensitive channel YbiO-like transmembrane helix 1" evidence="13">
    <location>
        <begin position="454"/>
        <end position="531"/>
    </location>
</feature>
<comment type="similarity">
    <text evidence="2">Belongs to the MscS (TC 1.A.23) family.</text>
</comment>
<dbReference type="InterPro" id="IPR057485">
    <property type="entry name" value="YbiO-like_TM1"/>
</dbReference>
<evidence type="ECO:0000259" key="12">
    <source>
        <dbReference type="Pfam" id="PF21088"/>
    </source>
</evidence>
<dbReference type="InterPro" id="IPR049278">
    <property type="entry name" value="MS_channel_C"/>
</dbReference>
<evidence type="ECO:0000256" key="2">
    <source>
        <dbReference type="ARBA" id="ARBA00008017"/>
    </source>
</evidence>
<feature type="transmembrane region" description="Helical" evidence="8">
    <location>
        <begin position="279"/>
        <end position="301"/>
    </location>
</feature>
<dbReference type="GO" id="GO:0008381">
    <property type="term" value="F:mechanosensitive monoatomic ion channel activity"/>
    <property type="evidence" value="ECO:0007669"/>
    <property type="project" value="InterPro"/>
</dbReference>
<evidence type="ECO:0000256" key="6">
    <source>
        <dbReference type="ARBA" id="ARBA00023136"/>
    </source>
</evidence>
<dbReference type="Gene3D" id="2.30.30.60">
    <property type="match status" value="1"/>
</dbReference>
<evidence type="ECO:0000256" key="9">
    <source>
        <dbReference type="SAM" id="SignalP"/>
    </source>
</evidence>
<dbReference type="SUPFAM" id="SSF50182">
    <property type="entry name" value="Sm-like ribonucleoproteins"/>
    <property type="match status" value="1"/>
</dbReference>
<dbReference type="Proteomes" id="UP000199286">
    <property type="component" value="Unassembled WGS sequence"/>
</dbReference>
<sequence>MRNARRRVGGLTQTLLAAVFTVCALGAAIPALAQETAPETPAAPAEAAPPEAALPAEAIDALVGVLQDDEARARLLEALQAAQQGAAGEIAEMLDEGAPALAVERGPSLGTQIAEFTQGLAQATVAQVSRIAESVRGGNGTVLGGFSGDELSVLLQSLQSLFLIILITVAVFATLRALLRRPFQRLGARAAQANMVNTALIFIGSVAIDAAIVLAAWALGYAITLLLLGDYARIDFRQALYLNAFLLVEMVKVAVRAVVSPTTAGLRMIRLSDRAAILLNRYANVVISVLGYGQLLVVPIMNRNLSYAAGIAVSAVLSLVALLFVVWIVLRHREPVAGWLLRRIAPERDAAAPSRVEAEDGTVTTMVGAEAQEAPVDEAHRPATTFEAAPAPEGDGELVETGPLPEREPPEKQNGALATLMRNWHWFALAYLAFMFVAVVTQPTWRVIDYLFTSLQVLAAVLVGSVIQGALGRWLRSGIRIPEELRLRLPLLEPRLNAIVPKIINVLRIIVAVLVLAYTLDAIGLFDTSRWIGTEFGLNLSGRLVTVLLILLAAALIWLAINSWVDYRLNPDYGSIPTARETTLLALARNAAIIALIILTLMFTLSELGLNIGPLIASAGVLGLAIGFGAQKLVQDIITGVFIQFDNAMNVGDVVSVGGTSGVVEKLTVRSVSLRDLNGTYHIIPFSSVDMVSNFMRDFAYHLADMGIAYREDTDEARKAMFDAFDELMKDPEHSPTIIGELEWFGLQSLGDSAVVLRARIKTLPGKQWGVGRAYNGLIKRIFDERGIEIPFPHRTIYLGESKSGRTQTLRLHDADREAEGGSEGAEDRGS</sequence>
<reference evidence="14 15" key="1">
    <citation type="submission" date="2016-10" db="EMBL/GenBank/DDBJ databases">
        <authorList>
            <person name="de Groot N.N."/>
        </authorList>
    </citation>
    <scope>NUCLEOTIDE SEQUENCE [LARGE SCALE GENOMIC DNA]</scope>
    <source>
        <strain evidence="14 15">DSM 26880</strain>
    </source>
</reference>
<dbReference type="InterPro" id="IPR023408">
    <property type="entry name" value="MscS_beta-dom_sf"/>
</dbReference>
<dbReference type="Pfam" id="PF00924">
    <property type="entry name" value="MS_channel_2nd"/>
    <property type="match status" value="1"/>
</dbReference>
<feature type="domain" description="Mechanosensitive ion channel MscS" evidence="10">
    <location>
        <begin position="633"/>
        <end position="695"/>
    </location>
</feature>
<feature type="transmembrane region" description="Helical" evidence="8">
    <location>
        <begin position="426"/>
        <end position="445"/>
    </location>
</feature>
<feature type="chain" id="PRO_5011673589" evidence="9">
    <location>
        <begin position="34"/>
        <end position="831"/>
    </location>
</feature>
<keyword evidence="15" id="KW-1185">Reference proteome</keyword>
<proteinExistence type="inferred from homology"/>
<evidence type="ECO:0000256" key="8">
    <source>
        <dbReference type="SAM" id="Phobius"/>
    </source>
</evidence>
<accession>A0A1H3ILV8</accession>
<dbReference type="InterPro" id="IPR011014">
    <property type="entry name" value="MscS_channel_TM-2"/>
</dbReference>
<evidence type="ECO:0000259" key="10">
    <source>
        <dbReference type="Pfam" id="PF00924"/>
    </source>
</evidence>
<dbReference type="GO" id="GO:0005886">
    <property type="term" value="C:plasma membrane"/>
    <property type="evidence" value="ECO:0007669"/>
    <property type="project" value="UniProtKB-SubCell"/>
</dbReference>
<feature type="transmembrane region" description="Helical" evidence="8">
    <location>
        <begin position="496"/>
        <end position="520"/>
    </location>
</feature>
<dbReference type="EMBL" id="FNPF01000005">
    <property type="protein sequence ID" value="SDY28766.1"/>
    <property type="molecule type" value="Genomic_DNA"/>
</dbReference>
<keyword evidence="4 8" id="KW-0812">Transmembrane</keyword>
<feature type="transmembrane region" description="Helical" evidence="8">
    <location>
        <begin position="240"/>
        <end position="259"/>
    </location>
</feature>
<dbReference type="SUPFAM" id="SSF82689">
    <property type="entry name" value="Mechanosensitive channel protein MscS (YggB), C-terminal domain"/>
    <property type="match status" value="1"/>
</dbReference>
<dbReference type="PANTHER" id="PTHR30460:SF0">
    <property type="entry name" value="MODERATE CONDUCTANCE MECHANOSENSITIVE CHANNEL YBIO"/>
    <property type="match status" value="1"/>
</dbReference>
<dbReference type="InterPro" id="IPR049142">
    <property type="entry name" value="MS_channel_1st"/>
</dbReference>
<evidence type="ECO:0000313" key="14">
    <source>
        <dbReference type="EMBL" id="SDY28766.1"/>
    </source>
</evidence>
<keyword evidence="6 8" id="KW-0472">Membrane</keyword>
<dbReference type="InterPro" id="IPR011066">
    <property type="entry name" value="MscS_channel_C_sf"/>
</dbReference>
<evidence type="ECO:0000259" key="11">
    <source>
        <dbReference type="Pfam" id="PF21082"/>
    </source>
</evidence>
<gene>
    <name evidence="14" type="ORF">SAMN05444340_105151</name>
</gene>
<dbReference type="AlphaFoldDB" id="A0A1H3ILV8"/>
<feature type="transmembrane region" description="Helical" evidence="8">
    <location>
        <begin position="307"/>
        <end position="330"/>
    </location>
</feature>
<evidence type="ECO:0000256" key="3">
    <source>
        <dbReference type="ARBA" id="ARBA00022475"/>
    </source>
</evidence>
<evidence type="ECO:0000259" key="13">
    <source>
        <dbReference type="Pfam" id="PF25392"/>
    </source>
</evidence>
<feature type="domain" description="Mechanosensitive ion channel MscS C-terminal" evidence="11">
    <location>
        <begin position="705"/>
        <end position="790"/>
    </location>
</feature>
<evidence type="ECO:0000256" key="7">
    <source>
        <dbReference type="SAM" id="MobiDB-lite"/>
    </source>
</evidence>
<feature type="region of interest" description="Disordered" evidence="7">
    <location>
        <begin position="808"/>
        <end position="831"/>
    </location>
</feature>
<dbReference type="Pfam" id="PF21088">
    <property type="entry name" value="MS_channel_1st"/>
    <property type="match status" value="1"/>
</dbReference>
<feature type="transmembrane region" description="Helical" evidence="8">
    <location>
        <begin position="612"/>
        <end position="630"/>
    </location>
</feature>
<feature type="signal peptide" evidence="9">
    <location>
        <begin position="1"/>
        <end position="33"/>
    </location>
</feature>
<comment type="subcellular location">
    <subcellularLocation>
        <location evidence="1">Cell membrane</location>
        <topology evidence="1">Multi-pass membrane protein</topology>
    </subcellularLocation>
</comment>
<dbReference type="InterPro" id="IPR006685">
    <property type="entry name" value="MscS_channel_2nd"/>
</dbReference>
<feature type="compositionally biased region" description="Basic and acidic residues" evidence="7">
    <location>
        <begin position="811"/>
        <end position="831"/>
    </location>
</feature>
<evidence type="ECO:0000256" key="5">
    <source>
        <dbReference type="ARBA" id="ARBA00022989"/>
    </source>
</evidence>
<feature type="transmembrane region" description="Helical" evidence="8">
    <location>
        <begin position="200"/>
        <end position="228"/>
    </location>
</feature>
<dbReference type="Pfam" id="PF25392">
    <property type="entry name" value="MS_channel_TM1"/>
    <property type="match status" value="1"/>
</dbReference>
<name>A0A1H3ILV8_9RHOB</name>
<feature type="transmembrane region" description="Helical" evidence="8">
    <location>
        <begin position="540"/>
        <end position="561"/>
    </location>
</feature>
<dbReference type="STRING" id="321339.SAMN05444340_105151"/>
<dbReference type="Gene3D" id="1.10.287.1260">
    <property type="match status" value="1"/>
</dbReference>
<evidence type="ECO:0000256" key="4">
    <source>
        <dbReference type="ARBA" id="ARBA00022692"/>
    </source>
</evidence>
<feature type="transmembrane region" description="Helical" evidence="8">
    <location>
        <begin position="451"/>
        <end position="475"/>
    </location>
</feature>
<dbReference type="SUPFAM" id="SSF82861">
    <property type="entry name" value="Mechanosensitive channel protein MscS (YggB), transmembrane region"/>
    <property type="match status" value="1"/>
</dbReference>
<dbReference type="Pfam" id="PF21082">
    <property type="entry name" value="MS_channel_3rd"/>
    <property type="match status" value="1"/>
</dbReference>
<dbReference type="InterPro" id="IPR045276">
    <property type="entry name" value="YbiO_bact"/>
</dbReference>